<organism evidence="3 4">
    <name type="scientific">Sinomonas humi</name>
    <dbReference type="NCBI Taxonomy" id="1338436"/>
    <lineage>
        <taxon>Bacteria</taxon>
        <taxon>Bacillati</taxon>
        <taxon>Actinomycetota</taxon>
        <taxon>Actinomycetes</taxon>
        <taxon>Micrococcales</taxon>
        <taxon>Micrococcaceae</taxon>
        <taxon>Sinomonas</taxon>
    </lineage>
</organism>
<feature type="region of interest" description="Disordered" evidence="1">
    <location>
        <begin position="87"/>
        <end position="117"/>
    </location>
</feature>
<dbReference type="RefSeq" id="WP_043125377.1">
    <property type="nucleotide sequence ID" value="NZ_JTDL01000140.1"/>
</dbReference>
<dbReference type="Proteomes" id="UP000030982">
    <property type="component" value="Unassembled WGS sequence"/>
</dbReference>
<dbReference type="EMBL" id="JTDL01000140">
    <property type="protein sequence ID" value="KHL01609.1"/>
    <property type="molecule type" value="Genomic_DNA"/>
</dbReference>
<protein>
    <submittedName>
        <fullName evidence="3">Uncharacterized protein</fullName>
    </submittedName>
</protein>
<feature type="compositionally biased region" description="Gly residues" evidence="1">
    <location>
        <begin position="105"/>
        <end position="117"/>
    </location>
</feature>
<dbReference type="AlphaFoldDB" id="A0A0B2ADD7"/>
<gene>
    <name evidence="3" type="ORF">LK10_15305</name>
</gene>
<evidence type="ECO:0000313" key="3">
    <source>
        <dbReference type="EMBL" id="KHL01609.1"/>
    </source>
</evidence>
<comment type="caution">
    <text evidence="3">The sequence shown here is derived from an EMBL/GenBank/DDBJ whole genome shotgun (WGS) entry which is preliminary data.</text>
</comment>
<evidence type="ECO:0000256" key="1">
    <source>
        <dbReference type="SAM" id="MobiDB-lite"/>
    </source>
</evidence>
<keyword evidence="2" id="KW-0812">Transmembrane</keyword>
<keyword evidence="2" id="KW-0472">Membrane</keyword>
<keyword evidence="2" id="KW-1133">Transmembrane helix</keyword>
<accession>A0A0B2ADD7</accession>
<proteinExistence type="predicted"/>
<sequence length="117" mass="12001">MIRASKARDSSERLAVPDSLMTTAGFLLLPAALLGYDIWLAVTGEAAGMSLLAGVAGILCAAGAVSLGIASLVIRRRRLGVVATRDSRGEYKDHDPDSFPKPPLLGGGGGLGGMPRI</sequence>
<feature type="compositionally biased region" description="Basic and acidic residues" evidence="1">
    <location>
        <begin position="87"/>
        <end position="98"/>
    </location>
</feature>
<feature type="transmembrane region" description="Helical" evidence="2">
    <location>
        <begin position="20"/>
        <end position="39"/>
    </location>
</feature>
<feature type="transmembrane region" description="Helical" evidence="2">
    <location>
        <begin position="51"/>
        <end position="74"/>
    </location>
</feature>
<keyword evidence="4" id="KW-1185">Reference proteome</keyword>
<evidence type="ECO:0000256" key="2">
    <source>
        <dbReference type="SAM" id="Phobius"/>
    </source>
</evidence>
<reference evidence="3 4" key="1">
    <citation type="submission" date="2014-09" db="EMBL/GenBank/DDBJ databases">
        <title>Genome sequence of Sinomonas sp. MUSC 117.</title>
        <authorList>
            <person name="Lee L.-H."/>
        </authorList>
    </citation>
    <scope>NUCLEOTIDE SEQUENCE [LARGE SCALE GENOMIC DNA]</scope>
    <source>
        <strain evidence="3 4">MUSC 117</strain>
    </source>
</reference>
<evidence type="ECO:0000313" key="4">
    <source>
        <dbReference type="Proteomes" id="UP000030982"/>
    </source>
</evidence>
<name>A0A0B2ADD7_9MICC</name>